<dbReference type="NCBIfam" id="TIGR01554">
    <property type="entry name" value="major_cap_HK97"/>
    <property type="match status" value="1"/>
</dbReference>
<dbReference type="Pfam" id="PF05065">
    <property type="entry name" value="Phage_capsid"/>
    <property type="match status" value="1"/>
</dbReference>
<reference evidence="4 5" key="1">
    <citation type="submission" date="2024-07" db="EMBL/GenBank/DDBJ databases">
        <authorList>
            <person name="Thanompreechachai J."/>
            <person name="Duangmal K."/>
        </authorList>
    </citation>
    <scope>NUCLEOTIDE SEQUENCE [LARGE SCALE GENOMIC DNA]</scope>
    <source>
        <strain evidence="4 5">TBRC 1896</strain>
    </source>
</reference>
<dbReference type="EMBL" id="JBGGTQ010000001">
    <property type="protein sequence ID" value="MEZ0490794.1"/>
    <property type="molecule type" value="Genomic_DNA"/>
</dbReference>
<comment type="caution">
    <text evidence="4">The sequence shown here is derived from an EMBL/GenBank/DDBJ whole genome shotgun (WGS) entry which is preliminary data.</text>
</comment>
<dbReference type="Gene3D" id="3.30.2320.10">
    <property type="entry name" value="hypothetical protein PF0899 domain"/>
    <property type="match status" value="1"/>
</dbReference>
<evidence type="ECO:0000259" key="3">
    <source>
        <dbReference type="Pfam" id="PF05065"/>
    </source>
</evidence>
<feature type="region of interest" description="Disordered" evidence="2">
    <location>
        <begin position="58"/>
        <end position="78"/>
    </location>
</feature>
<evidence type="ECO:0000313" key="5">
    <source>
        <dbReference type="Proteomes" id="UP001566476"/>
    </source>
</evidence>
<gene>
    <name evidence="4" type="ORF">AB2L28_00900</name>
</gene>
<feature type="domain" description="Phage capsid-like C-terminal" evidence="3">
    <location>
        <begin position="105"/>
        <end position="373"/>
    </location>
</feature>
<dbReference type="RefSeq" id="WP_370716839.1">
    <property type="nucleotide sequence ID" value="NZ_JBGGTQ010000001.1"/>
</dbReference>
<dbReference type="Proteomes" id="UP001566476">
    <property type="component" value="Unassembled WGS sequence"/>
</dbReference>
<accession>A0ABV4HZK6</accession>
<feature type="compositionally biased region" description="Polar residues" evidence="2">
    <location>
        <begin position="1"/>
        <end position="22"/>
    </location>
</feature>
<sequence>MTKARNLSRQMEDMTSSATAKSWTPARQEEFARLDADFKSTMADAGAAQAANRIQALMDPDDRGGRGNSASRIAGKGLGSSWGRDVADQLRQTADGVGTKALTNGSIGVPSPIVPDIVRQAEEPLSLLNLLVNRTATTANEFSYVQQNARTNNAAMVPDGAVKPTSVFTVEEVTDRVRVLAHLSEPITERLFADHVELERFLTVELQAGLLEALEGQIVAGDGTGENLTGLLALPGTTPVTASADVFTTTRKALTTLRRAGERPTAWVFSPEDDEELDLAREDGTTGQFILGGNALEATQPTLWGLPRIVSPKMPAGTALLADWSQVRLVIREDARLDADRSGELFTHNQVVLRVEGRYGLAALRPSAVAVVDLAA</sequence>
<feature type="region of interest" description="Disordered" evidence="2">
    <location>
        <begin position="1"/>
        <end position="26"/>
    </location>
</feature>
<dbReference type="SUPFAM" id="SSF56563">
    <property type="entry name" value="Major capsid protein gp5"/>
    <property type="match status" value="1"/>
</dbReference>
<dbReference type="InterPro" id="IPR054612">
    <property type="entry name" value="Phage_capsid-like_C"/>
</dbReference>
<dbReference type="Gene3D" id="3.30.2400.10">
    <property type="entry name" value="Major capsid protein gp5"/>
    <property type="match status" value="1"/>
</dbReference>
<name>A0ABV4HZK6_9ACTN</name>
<organism evidence="4 5">
    <name type="scientific">Kineococcus mangrovi</name>
    <dbReference type="NCBI Taxonomy" id="1660183"/>
    <lineage>
        <taxon>Bacteria</taxon>
        <taxon>Bacillati</taxon>
        <taxon>Actinomycetota</taxon>
        <taxon>Actinomycetes</taxon>
        <taxon>Kineosporiales</taxon>
        <taxon>Kineosporiaceae</taxon>
        <taxon>Kineococcus</taxon>
    </lineage>
</organism>
<evidence type="ECO:0000313" key="4">
    <source>
        <dbReference type="EMBL" id="MEZ0490794.1"/>
    </source>
</evidence>
<evidence type="ECO:0000256" key="2">
    <source>
        <dbReference type="SAM" id="MobiDB-lite"/>
    </source>
</evidence>
<proteinExistence type="predicted"/>
<comment type="subcellular location">
    <subcellularLocation>
        <location evidence="1">Virion</location>
    </subcellularLocation>
</comment>
<protein>
    <submittedName>
        <fullName evidence="4">Phage major capsid protein</fullName>
    </submittedName>
</protein>
<evidence type="ECO:0000256" key="1">
    <source>
        <dbReference type="ARBA" id="ARBA00004328"/>
    </source>
</evidence>
<keyword evidence="5" id="KW-1185">Reference proteome</keyword>
<dbReference type="InterPro" id="IPR024455">
    <property type="entry name" value="Phage_capsid"/>
</dbReference>